<evidence type="ECO:0000313" key="3">
    <source>
        <dbReference type="Proteomes" id="UP000601041"/>
    </source>
</evidence>
<dbReference type="Proteomes" id="UP000601041">
    <property type="component" value="Unassembled WGS sequence"/>
</dbReference>
<dbReference type="EMBL" id="CABFWE030000016">
    <property type="protein sequence ID" value="CAD7055259.1"/>
    <property type="molecule type" value="Genomic_DNA"/>
</dbReference>
<dbReference type="InterPro" id="IPR001387">
    <property type="entry name" value="Cro/C1-type_HTH"/>
</dbReference>
<evidence type="ECO:0000313" key="2">
    <source>
        <dbReference type="EMBL" id="CAD7055259.1"/>
    </source>
</evidence>
<keyword evidence="3" id="KW-1185">Reference proteome</keyword>
<evidence type="ECO:0000259" key="1">
    <source>
        <dbReference type="PROSITE" id="PS50943"/>
    </source>
</evidence>
<dbReference type="Pfam" id="PF01381">
    <property type="entry name" value="HTH_3"/>
    <property type="match status" value="1"/>
</dbReference>
<dbReference type="SUPFAM" id="SSF47413">
    <property type="entry name" value="lambda repressor-like DNA-binding domains"/>
    <property type="match status" value="1"/>
</dbReference>
<feature type="domain" description="HTH cro/C1-type" evidence="1">
    <location>
        <begin position="29"/>
        <end position="70"/>
    </location>
</feature>
<name>A0ABM8PYR8_9HYPH</name>
<accession>A0ABM8PYR8</accession>
<dbReference type="InterPro" id="IPR010982">
    <property type="entry name" value="Lambda_DNA-bd_dom_sf"/>
</dbReference>
<dbReference type="Gene3D" id="1.10.260.40">
    <property type="entry name" value="lambda repressor-like DNA-binding domains"/>
    <property type="match status" value="1"/>
</dbReference>
<gene>
    <name evidence="2" type="ORF">RHAB21_00683</name>
</gene>
<proteinExistence type="predicted"/>
<dbReference type="CDD" id="cd00093">
    <property type="entry name" value="HTH_XRE"/>
    <property type="match status" value="1"/>
</dbReference>
<sequence length="171" mass="18320">METEEQQSFRRELGARIGKIAGRFPTKGEAAAAAGVSVEQLNKWIAGTVKVPADGLKSLANAANVDFSWLVAGEAASTDVDSGFIASVDISIIGVRVADLVVECYRRNGIKMPEATLAREVIARLSQLYKKADNPKDMEELFSLLPWLEKAIDRELGDAAAEPGTGKRSAS</sequence>
<reference evidence="2 3" key="1">
    <citation type="submission" date="2020-11" db="EMBL/GenBank/DDBJ databases">
        <authorList>
            <person name="Lassalle F."/>
        </authorList>
    </citation>
    <scope>NUCLEOTIDE SEQUENCE [LARGE SCALE GENOMIC DNA]</scope>
    <source>
        <strain evidence="2 3">AB21</strain>
    </source>
</reference>
<organism evidence="2 3">
    <name type="scientific">Pseudorhizobium halotolerans</name>
    <dbReference type="NCBI Taxonomy" id="1233081"/>
    <lineage>
        <taxon>Bacteria</taxon>
        <taxon>Pseudomonadati</taxon>
        <taxon>Pseudomonadota</taxon>
        <taxon>Alphaproteobacteria</taxon>
        <taxon>Hyphomicrobiales</taxon>
        <taxon>Rhizobiaceae</taxon>
        <taxon>Rhizobium/Agrobacterium group</taxon>
        <taxon>Pseudorhizobium</taxon>
    </lineage>
</organism>
<comment type="caution">
    <text evidence="2">The sequence shown here is derived from an EMBL/GenBank/DDBJ whole genome shotgun (WGS) entry which is preliminary data.</text>
</comment>
<protein>
    <submittedName>
        <fullName evidence="2">XRE family transcriptional regulator</fullName>
    </submittedName>
</protein>
<dbReference type="PROSITE" id="PS50943">
    <property type="entry name" value="HTH_CROC1"/>
    <property type="match status" value="1"/>
</dbReference>
<dbReference type="RefSeq" id="WP_142589831.1">
    <property type="nucleotide sequence ID" value="NZ_CABFWE030000016.1"/>
</dbReference>